<evidence type="ECO:0000313" key="3">
    <source>
        <dbReference type="Proteomes" id="UP000578449"/>
    </source>
</evidence>
<evidence type="ECO:0000256" key="1">
    <source>
        <dbReference type="SAM" id="Phobius"/>
    </source>
</evidence>
<name>A0A840PH86_9ACTN</name>
<dbReference type="EMBL" id="JACHGN010000022">
    <property type="protein sequence ID" value="MBB5138206.1"/>
    <property type="molecule type" value="Genomic_DNA"/>
</dbReference>
<dbReference type="AlphaFoldDB" id="A0A840PH86"/>
<keyword evidence="1" id="KW-0812">Transmembrane</keyword>
<sequence length="128" mass="13978">MADTDPDELERRIERTRAELARTVDAIADRVSPKRVAQRGVARVRANAEQIVSTVSARVGDIVGDIVSGPAVNGAEPARFTGEPRGTVPWHEQDRLREQVRELAPVLIGVGAVLAVGAAVALWRRRRR</sequence>
<evidence type="ECO:0000313" key="2">
    <source>
        <dbReference type="EMBL" id="MBB5138206.1"/>
    </source>
</evidence>
<reference evidence="2 3" key="1">
    <citation type="submission" date="2020-08" db="EMBL/GenBank/DDBJ databases">
        <title>Genomic Encyclopedia of Type Strains, Phase IV (KMG-IV): sequencing the most valuable type-strain genomes for metagenomic binning, comparative biology and taxonomic classification.</title>
        <authorList>
            <person name="Goeker M."/>
        </authorList>
    </citation>
    <scope>NUCLEOTIDE SEQUENCE [LARGE SCALE GENOMIC DNA]</scope>
    <source>
        <strain evidence="2 3">DSM 45615</strain>
    </source>
</reference>
<keyword evidence="1" id="KW-0472">Membrane</keyword>
<accession>A0A840PH86</accession>
<protein>
    <recommendedName>
        <fullName evidence="4">DUF3618 domain-containing protein</fullName>
    </recommendedName>
</protein>
<proteinExistence type="predicted"/>
<dbReference type="Proteomes" id="UP000578449">
    <property type="component" value="Unassembled WGS sequence"/>
</dbReference>
<comment type="caution">
    <text evidence="2">The sequence shown here is derived from an EMBL/GenBank/DDBJ whole genome shotgun (WGS) entry which is preliminary data.</text>
</comment>
<keyword evidence="3" id="KW-1185">Reference proteome</keyword>
<organism evidence="2 3">
    <name type="scientific">Thermocatellispora tengchongensis</name>
    <dbReference type="NCBI Taxonomy" id="1073253"/>
    <lineage>
        <taxon>Bacteria</taxon>
        <taxon>Bacillati</taxon>
        <taxon>Actinomycetota</taxon>
        <taxon>Actinomycetes</taxon>
        <taxon>Streptosporangiales</taxon>
        <taxon>Streptosporangiaceae</taxon>
        <taxon>Thermocatellispora</taxon>
    </lineage>
</organism>
<dbReference type="RefSeq" id="WP_185055091.1">
    <property type="nucleotide sequence ID" value="NZ_BAABIX010000018.1"/>
</dbReference>
<feature type="transmembrane region" description="Helical" evidence="1">
    <location>
        <begin position="103"/>
        <end position="123"/>
    </location>
</feature>
<dbReference type="Pfam" id="PF12277">
    <property type="entry name" value="DUF3618"/>
    <property type="match status" value="1"/>
</dbReference>
<keyword evidence="1" id="KW-1133">Transmembrane helix</keyword>
<dbReference type="InterPro" id="IPR022062">
    <property type="entry name" value="DUF3618"/>
</dbReference>
<evidence type="ECO:0008006" key="4">
    <source>
        <dbReference type="Google" id="ProtNLM"/>
    </source>
</evidence>
<gene>
    <name evidence="2" type="ORF">HNP84_007959</name>
</gene>